<dbReference type="AlphaFoldDB" id="Q3ADU0"/>
<dbReference type="EMBL" id="CP000141">
    <property type="protein sequence ID" value="ABB15784.1"/>
    <property type="molecule type" value="Genomic_DNA"/>
</dbReference>
<name>Q3ADU0_CARHZ</name>
<sequence length="72" mass="8058">MKNLSIPRELYIPVTLAIYEGISRAIDENNPKAKDLVKWYIGEIGVSGKFLVEKLEKKGIKTNLPAWAEGLS</sequence>
<evidence type="ECO:0000313" key="1">
    <source>
        <dbReference type="EMBL" id="ABB15784.1"/>
    </source>
</evidence>
<protein>
    <submittedName>
        <fullName evidence="1">Uncharacterized protein</fullName>
    </submittedName>
</protein>
<dbReference type="HOGENOM" id="CLU_2714952_0_0_9"/>
<proteinExistence type="predicted"/>
<dbReference type="OrthoDB" id="9934045at2"/>
<dbReference type="KEGG" id="chy:CHY_0842"/>
<evidence type="ECO:0000313" key="2">
    <source>
        <dbReference type="Proteomes" id="UP000002706"/>
    </source>
</evidence>
<keyword evidence="2" id="KW-1185">Reference proteome</keyword>
<gene>
    <name evidence="1" type="ordered locus">CHY_0842</name>
</gene>
<dbReference type="InParanoid" id="Q3ADU0"/>
<dbReference type="Proteomes" id="UP000002706">
    <property type="component" value="Chromosome"/>
</dbReference>
<accession>Q3ADU0</accession>
<reference evidence="1 2" key="1">
    <citation type="journal article" date="2005" name="PLoS Genet.">
        <title>Life in hot carbon monoxide: the complete genome sequence of Carboxydothermus hydrogenoformans Z-2901.</title>
        <authorList>
            <person name="Wu M."/>
            <person name="Ren Q."/>
            <person name="Durkin A.S."/>
            <person name="Daugherty S.C."/>
            <person name="Brinkac L.M."/>
            <person name="Dodson R.J."/>
            <person name="Madupu R."/>
            <person name="Sullivan S.A."/>
            <person name="Kolonay J.F."/>
            <person name="Haft D.H."/>
            <person name="Nelson W.C."/>
            <person name="Tallon L.J."/>
            <person name="Jones K.M."/>
            <person name="Ulrich L.E."/>
            <person name="Gonzalez J.M."/>
            <person name="Zhulin I.B."/>
            <person name="Robb F.T."/>
            <person name="Eisen J.A."/>
        </authorList>
    </citation>
    <scope>NUCLEOTIDE SEQUENCE [LARGE SCALE GENOMIC DNA]</scope>
    <source>
        <strain evidence="2">ATCC BAA-161 / DSM 6008 / Z-2901</strain>
    </source>
</reference>
<organism evidence="1 2">
    <name type="scientific">Carboxydothermus hydrogenoformans (strain ATCC BAA-161 / DSM 6008 / Z-2901)</name>
    <dbReference type="NCBI Taxonomy" id="246194"/>
    <lineage>
        <taxon>Bacteria</taxon>
        <taxon>Bacillati</taxon>
        <taxon>Bacillota</taxon>
        <taxon>Clostridia</taxon>
        <taxon>Thermoanaerobacterales</taxon>
        <taxon>Thermoanaerobacteraceae</taxon>
        <taxon>Carboxydothermus</taxon>
    </lineage>
</organism>